<reference evidence="2" key="1">
    <citation type="journal article" date="2014" name="Int. J. Syst. Evol. Microbiol.">
        <title>Complete genome sequence of Corynebacterium casei LMG S-19264T (=DSM 44701T), isolated from a smear-ripened cheese.</title>
        <authorList>
            <consortium name="US DOE Joint Genome Institute (JGI-PGF)"/>
            <person name="Walter F."/>
            <person name="Albersmeier A."/>
            <person name="Kalinowski J."/>
            <person name="Ruckert C."/>
        </authorList>
    </citation>
    <scope>NUCLEOTIDE SEQUENCE</scope>
    <source>
        <strain evidence="2">JCM 4518</strain>
    </source>
</reference>
<reference evidence="2" key="2">
    <citation type="submission" date="2020-09" db="EMBL/GenBank/DDBJ databases">
        <authorList>
            <person name="Sun Q."/>
            <person name="Ohkuma M."/>
        </authorList>
    </citation>
    <scope>NUCLEOTIDE SEQUENCE</scope>
    <source>
        <strain evidence="2">JCM 4518</strain>
    </source>
</reference>
<feature type="transmembrane region" description="Helical" evidence="1">
    <location>
        <begin position="109"/>
        <end position="128"/>
    </location>
</feature>
<evidence type="ECO:0000313" key="2">
    <source>
        <dbReference type="EMBL" id="GHA91924.1"/>
    </source>
</evidence>
<comment type="caution">
    <text evidence="2">The sequence shown here is derived from an EMBL/GenBank/DDBJ whole genome shotgun (WGS) entry which is preliminary data.</text>
</comment>
<keyword evidence="3" id="KW-1185">Reference proteome</keyword>
<organism evidence="2 3">
    <name type="scientific">Streptomyces termitum</name>
    <dbReference type="NCBI Taxonomy" id="67368"/>
    <lineage>
        <taxon>Bacteria</taxon>
        <taxon>Bacillati</taxon>
        <taxon>Actinomycetota</taxon>
        <taxon>Actinomycetes</taxon>
        <taxon>Kitasatosporales</taxon>
        <taxon>Streptomycetaceae</taxon>
        <taxon>Streptomyces</taxon>
    </lineage>
</organism>
<proteinExistence type="predicted"/>
<dbReference type="EMBL" id="BMUL01000010">
    <property type="protein sequence ID" value="GHA91924.1"/>
    <property type="molecule type" value="Genomic_DNA"/>
</dbReference>
<sequence length="149" mass="15700">MAKGSGGSAGRAVRLTLWAYALPTVPLHLWFLHRTARWIPHLPGGLHLHVWLPAAAPLGAAGLALWSATAWWRAGDRPARRAWWPPLLLSVALSLTTGTLGLAGRPTGAAVALSAVVTAFGLGGLWLLPPALSPRLLAALDDRGRQPGR</sequence>
<feature type="transmembrane region" description="Helical" evidence="1">
    <location>
        <begin position="84"/>
        <end position="103"/>
    </location>
</feature>
<keyword evidence="1" id="KW-0472">Membrane</keyword>
<evidence type="ECO:0000256" key="1">
    <source>
        <dbReference type="SAM" id="Phobius"/>
    </source>
</evidence>
<gene>
    <name evidence="2" type="ORF">GCM10010305_39460</name>
</gene>
<feature type="transmembrane region" description="Helical" evidence="1">
    <location>
        <begin position="51"/>
        <end position="72"/>
    </location>
</feature>
<keyword evidence="1" id="KW-0812">Transmembrane</keyword>
<dbReference type="Proteomes" id="UP000644020">
    <property type="component" value="Unassembled WGS sequence"/>
</dbReference>
<dbReference type="AlphaFoldDB" id="A0A918T5U0"/>
<evidence type="ECO:0000313" key="3">
    <source>
        <dbReference type="Proteomes" id="UP000644020"/>
    </source>
</evidence>
<dbReference type="RefSeq" id="WP_189979197.1">
    <property type="nucleotide sequence ID" value="NZ_BMUL01000010.1"/>
</dbReference>
<keyword evidence="1" id="KW-1133">Transmembrane helix</keyword>
<accession>A0A918T5U0</accession>
<feature type="transmembrane region" description="Helical" evidence="1">
    <location>
        <begin position="12"/>
        <end position="31"/>
    </location>
</feature>
<protein>
    <submittedName>
        <fullName evidence="2">Uncharacterized protein</fullName>
    </submittedName>
</protein>
<name>A0A918T5U0_9ACTN</name>